<evidence type="ECO:0008006" key="4">
    <source>
        <dbReference type="Google" id="ProtNLM"/>
    </source>
</evidence>
<dbReference type="Proteomes" id="UP001428817">
    <property type="component" value="Unassembled WGS sequence"/>
</dbReference>
<reference evidence="3" key="1">
    <citation type="journal article" date="2019" name="Int. J. Syst. Evol. Microbiol.">
        <title>The Global Catalogue of Microorganisms (GCM) 10K type strain sequencing project: providing services to taxonomists for standard genome sequencing and annotation.</title>
        <authorList>
            <consortium name="The Broad Institute Genomics Platform"/>
            <consortium name="The Broad Institute Genome Sequencing Center for Infectious Disease"/>
            <person name="Wu L."/>
            <person name="Ma J."/>
        </authorList>
    </citation>
    <scope>NUCLEOTIDE SEQUENCE [LARGE SCALE GENOMIC DNA]</scope>
    <source>
        <strain evidence="3">JCM 18303</strain>
    </source>
</reference>
<organism evidence="2 3">
    <name type="scientific">Pseudonocardia eucalypti</name>
    <dbReference type="NCBI Taxonomy" id="648755"/>
    <lineage>
        <taxon>Bacteria</taxon>
        <taxon>Bacillati</taxon>
        <taxon>Actinomycetota</taxon>
        <taxon>Actinomycetes</taxon>
        <taxon>Pseudonocardiales</taxon>
        <taxon>Pseudonocardiaceae</taxon>
        <taxon>Pseudonocardia</taxon>
    </lineage>
</organism>
<keyword evidence="1" id="KW-0732">Signal</keyword>
<evidence type="ECO:0000313" key="2">
    <source>
        <dbReference type="EMBL" id="GAA5168336.1"/>
    </source>
</evidence>
<evidence type="ECO:0000313" key="3">
    <source>
        <dbReference type="Proteomes" id="UP001428817"/>
    </source>
</evidence>
<keyword evidence="3" id="KW-1185">Reference proteome</keyword>
<comment type="caution">
    <text evidence="2">The sequence shown here is derived from an EMBL/GenBank/DDBJ whole genome shotgun (WGS) entry which is preliminary data.</text>
</comment>
<accession>A0ABP9QW57</accession>
<name>A0ABP9QW57_9PSEU</name>
<evidence type="ECO:0000256" key="1">
    <source>
        <dbReference type="SAM" id="SignalP"/>
    </source>
</evidence>
<dbReference type="RefSeq" id="WP_185065396.1">
    <property type="nucleotide sequence ID" value="NZ_BAABJP010000039.1"/>
</dbReference>
<feature type="signal peptide" evidence="1">
    <location>
        <begin position="1"/>
        <end position="26"/>
    </location>
</feature>
<gene>
    <name evidence="2" type="ORF">GCM10023321_62220</name>
</gene>
<sequence>MKRVVRIVVVALLATSAAFIPGVAGAAEPETVQNCSANKRDCEVSRSNMARYYRVGPIQYVPPPAPDTTCAGSCSGNYYWFEYWPK</sequence>
<feature type="chain" id="PRO_5046536144" description="Secreted protein" evidence="1">
    <location>
        <begin position="27"/>
        <end position="86"/>
    </location>
</feature>
<dbReference type="EMBL" id="BAABJP010000039">
    <property type="protein sequence ID" value="GAA5168336.1"/>
    <property type="molecule type" value="Genomic_DNA"/>
</dbReference>
<protein>
    <recommendedName>
        <fullName evidence="4">Secreted protein</fullName>
    </recommendedName>
</protein>
<proteinExistence type="predicted"/>